<evidence type="ECO:0000256" key="1">
    <source>
        <dbReference type="ARBA" id="ARBA00001974"/>
    </source>
</evidence>
<evidence type="ECO:0000256" key="3">
    <source>
        <dbReference type="ARBA" id="ARBA00022630"/>
    </source>
</evidence>
<dbReference type="SUPFAM" id="SSF56645">
    <property type="entry name" value="Acyl-CoA dehydrogenase NM domain-like"/>
    <property type="match status" value="1"/>
</dbReference>
<comment type="similarity">
    <text evidence="2 5">Belongs to the acyl-CoA dehydrogenase family.</text>
</comment>
<dbReference type="EMBL" id="JACPUR010000014">
    <property type="protein sequence ID" value="MBI3127056.1"/>
    <property type="molecule type" value="Genomic_DNA"/>
</dbReference>
<evidence type="ECO:0000259" key="7">
    <source>
        <dbReference type="Pfam" id="PF02770"/>
    </source>
</evidence>
<dbReference type="Proteomes" id="UP000782312">
    <property type="component" value="Unassembled WGS sequence"/>
</dbReference>
<dbReference type="PANTHER" id="PTHR43884:SF12">
    <property type="entry name" value="ISOVALERYL-COA DEHYDROGENASE, MITOCHONDRIAL-RELATED"/>
    <property type="match status" value="1"/>
</dbReference>
<evidence type="ECO:0000259" key="8">
    <source>
        <dbReference type="Pfam" id="PF02771"/>
    </source>
</evidence>
<dbReference type="InterPro" id="IPR036250">
    <property type="entry name" value="AcylCo_DH-like_C"/>
</dbReference>
<evidence type="ECO:0000256" key="2">
    <source>
        <dbReference type="ARBA" id="ARBA00009347"/>
    </source>
</evidence>
<evidence type="ECO:0000313" key="9">
    <source>
        <dbReference type="EMBL" id="MBI3127056.1"/>
    </source>
</evidence>
<dbReference type="PANTHER" id="PTHR43884">
    <property type="entry name" value="ACYL-COA DEHYDROGENASE"/>
    <property type="match status" value="1"/>
</dbReference>
<comment type="cofactor">
    <cofactor evidence="1 5">
        <name>FAD</name>
        <dbReference type="ChEBI" id="CHEBI:57692"/>
    </cofactor>
</comment>
<feature type="domain" description="Acyl-CoA oxidase/dehydrogenase middle" evidence="7">
    <location>
        <begin position="127"/>
        <end position="229"/>
    </location>
</feature>
<dbReference type="Gene3D" id="1.10.540.10">
    <property type="entry name" value="Acyl-CoA dehydrogenase/oxidase, N-terminal domain"/>
    <property type="match status" value="1"/>
</dbReference>
<dbReference type="SUPFAM" id="SSF47203">
    <property type="entry name" value="Acyl-CoA dehydrogenase C-terminal domain-like"/>
    <property type="match status" value="1"/>
</dbReference>
<dbReference type="InterPro" id="IPR046373">
    <property type="entry name" value="Acyl-CoA_Oxase/DH_mid-dom_sf"/>
</dbReference>
<gene>
    <name evidence="9" type="ORF">HYZ11_05585</name>
</gene>
<accession>A0A932I0A6</accession>
<dbReference type="GO" id="GO:0003995">
    <property type="term" value="F:acyl-CoA dehydrogenase activity"/>
    <property type="evidence" value="ECO:0007669"/>
    <property type="project" value="InterPro"/>
</dbReference>
<keyword evidence="5" id="KW-0560">Oxidoreductase</keyword>
<dbReference type="GO" id="GO:0050660">
    <property type="term" value="F:flavin adenine dinucleotide binding"/>
    <property type="evidence" value="ECO:0007669"/>
    <property type="project" value="InterPro"/>
</dbReference>
<dbReference type="InterPro" id="IPR037069">
    <property type="entry name" value="AcylCoA_DH/ox_N_sf"/>
</dbReference>
<comment type="caution">
    <text evidence="9">The sequence shown here is derived from an EMBL/GenBank/DDBJ whole genome shotgun (WGS) entry which is preliminary data.</text>
</comment>
<evidence type="ECO:0000256" key="4">
    <source>
        <dbReference type="ARBA" id="ARBA00022827"/>
    </source>
</evidence>
<keyword evidence="4 5" id="KW-0274">FAD</keyword>
<dbReference type="Gene3D" id="2.40.110.10">
    <property type="entry name" value="Butyryl-CoA Dehydrogenase, subunit A, domain 2"/>
    <property type="match status" value="1"/>
</dbReference>
<protein>
    <submittedName>
        <fullName evidence="9">Acyl-CoA/acyl-ACP dehydrogenase</fullName>
    </submittedName>
</protein>
<dbReference type="PROSITE" id="PS00073">
    <property type="entry name" value="ACYL_COA_DH_2"/>
    <property type="match status" value="1"/>
</dbReference>
<evidence type="ECO:0000256" key="5">
    <source>
        <dbReference type="RuleBase" id="RU362125"/>
    </source>
</evidence>
<keyword evidence="3 5" id="KW-0285">Flavoprotein</keyword>
<name>A0A932I0A6_UNCTE</name>
<evidence type="ECO:0000259" key="6">
    <source>
        <dbReference type="Pfam" id="PF00441"/>
    </source>
</evidence>
<reference evidence="9" key="1">
    <citation type="submission" date="2020-07" db="EMBL/GenBank/DDBJ databases">
        <title>Huge and variable diversity of episymbiotic CPR bacteria and DPANN archaea in groundwater ecosystems.</title>
        <authorList>
            <person name="He C.Y."/>
            <person name="Keren R."/>
            <person name="Whittaker M."/>
            <person name="Farag I.F."/>
            <person name="Doudna J."/>
            <person name="Cate J.H.D."/>
            <person name="Banfield J.F."/>
        </authorList>
    </citation>
    <scope>NUCLEOTIDE SEQUENCE</scope>
    <source>
        <strain evidence="9">NC_groundwater_763_Ag_S-0.2um_68_21</strain>
    </source>
</reference>
<sequence>MEFRLTERQLALQGMAREFARREIRPVARELDRRPDPKDRSPVEVLDKASRLGLRTLGLAEEWGGGGADMVTLCIVGEELGWGDLGTSVILEQDWKLSRVFETLMTEEQKGRFLRAFAGDHRYHFSIAGTEPDSGSDNLIPVDAPGAGMHTSAVRKGAGWVINGMKHFIFNAGLSKLYMVNTRTDPSAGITKGTTFFLLTPDMEGFSYGRYHDKLGMRLGPNRELVFRDLQAPDGNRLGEVNGAYQARRKVRGSNIEAVGPCLGVARAAYEDALEYARNRVQGGRPIIGHQAVGFLLCDCFVQLEAARRLLHYAAWTAEDPAIYDPKMAFMTKAYMGETCFDVVRKALEVWGGMGYMTEAPMEKYLRDVTAFLHSEATNQVMRVRSMPFL</sequence>
<dbReference type="Pfam" id="PF02770">
    <property type="entry name" value="Acyl-CoA_dh_M"/>
    <property type="match status" value="1"/>
</dbReference>
<proteinExistence type="inferred from homology"/>
<dbReference type="InterPro" id="IPR013786">
    <property type="entry name" value="AcylCoA_DH/ox_N"/>
</dbReference>
<dbReference type="InterPro" id="IPR006089">
    <property type="entry name" value="Acyl-CoA_DH_CS"/>
</dbReference>
<dbReference type="InterPro" id="IPR009100">
    <property type="entry name" value="AcylCoA_DH/oxidase_NM_dom_sf"/>
</dbReference>
<evidence type="ECO:0000313" key="10">
    <source>
        <dbReference type="Proteomes" id="UP000782312"/>
    </source>
</evidence>
<dbReference type="Gene3D" id="1.20.140.10">
    <property type="entry name" value="Butyryl-CoA Dehydrogenase, subunit A, domain 3"/>
    <property type="match status" value="1"/>
</dbReference>
<feature type="domain" description="Acyl-CoA dehydrogenase/oxidase C-terminal" evidence="6">
    <location>
        <begin position="258"/>
        <end position="383"/>
    </location>
</feature>
<feature type="domain" description="Acyl-CoA dehydrogenase/oxidase N-terminal" evidence="8">
    <location>
        <begin position="6"/>
        <end position="118"/>
    </location>
</feature>
<dbReference type="Pfam" id="PF00441">
    <property type="entry name" value="Acyl-CoA_dh_1"/>
    <property type="match status" value="1"/>
</dbReference>
<dbReference type="AlphaFoldDB" id="A0A932I0A6"/>
<dbReference type="InterPro" id="IPR009075">
    <property type="entry name" value="AcylCo_DH/oxidase_C"/>
</dbReference>
<dbReference type="Pfam" id="PF02771">
    <property type="entry name" value="Acyl-CoA_dh_N"/>
    <property type="match status" value="1"/>
</dbReference>
<dbReference type="InterPro" id="IPR006091">
    <property type="entry name" value="Acyl-CoA_Oxase/DH_mid-dom"/>
</dbReference>
<dbReference type="PIRSF" id="PIRSF016578">
    <property type="entry name" value="HsaA"/>
    <property type="match status" value="1"/>
</dbReference>
<organism evidence="9 10">
    <name type="scientific">Tectimicrobiota bacterium</name>
    <dbReference type="NCBI Taxonomy" id="2528274"/>
    <lineage>
        <taxon>Bacteria</taxon>
        <taxon>Pseudomonadati</taxon>
        <taxon>Nitrospinota/Tectimicrobiota group</taxon>
        <taxon>Candidatus Tectimicrobiota</taxon>
    </lineage>
</organism>